<dbReference type="AlphaFoldDB" id="X0WHD1"/>
<name>X0WHD1_9ZZZZ</name>
<protein>
    <submittedName>
        <fullName evidence="1">Uncharacterized protein</fullName>
    </submittedName>
</protein>
<dbReference type="EMBL" id="BARS01042579">
    <property type="protein sequence ID" value="GAG30364.1"/>
    <property type="molecule type" value="Genomic_DNA"/>
</dbReference>
<organism evidence="1">
    <name type="scientific">marine sediment metagenome</name>
    <dbReference type="NCBI Taxonomy" id="412755"/>
    <lineage>
        <taxon>unclassified sequences</taxon>
        <taxon>metagenomes</taxon>
        <taxon>ecological metagenomes</taxon>
    </lineage>
</organism>
<gene>
    <name evidence="1" type="ORF">S01H1_64587</name>
</gene>
<comment type="caution">
    <text evidence="1">The sequence shown here is derived from an EMBL/GenBank/DDBJ whole genome shotgun (WGS) entry which is preliminary data.</text>
</comment>
<proteinExistence type="predicted"/>
<reference evidence="1" key="1">
    <citation type="journal article" date="2014" name="Front. Microbiol.">
        <title>High frequency of phylogenetically diverse reductive dehalogenase-homologous genes in deep subseafloor sedimentary metagenomes.</title>
        <authorList>
            <person name="Kawai M."/>
            <person name="Futagami T."/>
            <person name="Toyoda A."/>
            <person name="Takaki Y."/>
            <person name="Nishi S."/>
            <person name="Hori S."/>
            <person name="Arai W."/>
            <person name="Tsubouchi T."/>
            <person name="Morono Y."/>
            <person name="Uchiyama I."/>
            <person name="Ito T."/>
            <person name="Fujiyama A."/>
            <person name="Inagaki F."/>
            <person name="Takami H."/>
        </authorList>
    </citation>
    <scope>NUCLEOTIDE SEQUENCE</scope>
    <source>
        <strain evidence="1">Expedition CK06-06</strain>
    </source>
</reference>
<evidence type="ECO:0000313" key="1">
    <source>
        <dbReference type="EMBL" id="GAG30364.1"/>
    </source>
</evidence>
<sequence length="178" mass="20080">MKTETISELLLKFCVAKGVEASRERIDIQAKMIEVKFTAEQVKKALGDIFYSHQFFPDAAVIAKAIEPESDRDKAVEMSTAILEAARSYSEYDAKAAREHLGEIAWHCVERFGGWRDLTRVSNADLGQVRSQLRDTCLATTRAALRDSHDGLLPWQRETLRVGQLNKPNFALLEVENV</sequence>
<accession>X0WHD1</accession>